<comment type="subunit">
    <text evidence="9">At low DSF concentrations, interacts with RpfF.</text>
</comment>
<dbReference type="PANTHER" id="PTHR45339:SF5">
    <property type="entry name" value="HISTIDINE KINASE"/>
    <property type="match status" value="1"/>
</dbReference>
<gene>
    <name evidence="20" type="ORF">Thi970DRAFT_01750</name>
</gene>
<dbReference type="InterPro" id="IPR011006">
    <property type="entry name" value="CheY-like_superfamily"/>
</dbReference>
<dbReference type="InterPro" id="IPR035965">
    <property type="entry name" value="PAS-like_dom_sf"/>
</dbReference>
<dbReference type="SMART" id="SM00086">
    <property type="entry name" value="PAC"/>
    <property type="match status" value="2"/>
</dbReference>
<dbReference type="CDD" id="cd00082">
    <property type="entry name" value="HisKA"/>
    <property type="match status" value="1"/>
</dbReference>
<dbReference type="STRING" id="631362.Thi970DRAFT_01750"/>
<keyword evidence="3 12" id="KW-0597">Phosphoprotein</keyword>
<dbReference type="PROSITE" id="PS50110">
    <property type="entry name" value="RESPONSE_REGULATORY"/>
    <property type="match status" value="1"/>
</dbReference>
<evidence type="ECO:0000256" key="1">
    <source>
        <dbReference type="ARBA" id="ARBA00000085"/>
    </source>
</evidence>
<dbReference type="CDD" id="cd00130">
    <property type="entry name" value="PAS"/>
    <property type="match status" value="2"/>
</dbReference>
<keyword evidence="8" id="KW-0902">Two-component regulatory system</keyword>
<feature type="domain" description="PAC" evidence="18">
    <location>
        <begin position="571"/>
        <end position="629"/>
    </location>
</feature>
<feature type="domain" description="Response regulatory" evidence="16">
    <location>
        <begin position="922"/>
        <end position="1042"/>
    </location>
</feature>
<dbReference type="InterPro" id="IPR008207">
    <property type="entry name" value="Sig_transdc_His_kin_Hpt_dom"/>
</dbReference>
<dbReference type="Pfam" id="PF08448">
    <property type="entry name" value="PAS_4"/>
    <property type="match status" value="2"/>
</dbReference>
<evidence type="ECO:0000259" key="18">
    <source>
        <dbReference type="PROSITE" id="PS50113"/>
    </source>
</evidence>
<dbReference type="Pfam" id="PF00072">
    <property type="entry name" value="Response_reg"/>
    <property type="match status" value="1"/>
</dbReference>
<keyword evidence="6" id="KW-0418">Kinase</keyword>
<dbReference type="NCBIfam" id="TIGR00229">
    <property type="entry name" value="sensory_box"/>
    <property type="match status" value="2"/>
</dbReference>
<dbReference type="InterPro" id="IPR005467">
    <property type="entry name" value="His_kinase_dom"/>
</dbReference>
<dbReference type="InterPro" id="IPR036890">
    <property type="entry name" value="HATPase_C_sf"/>
</dbReference>
<dbReference type="GO" id="GO:0000155">
    <property type="term" value="F:phosphorelay sensor kinase activity"/>
    <property type="evidence" value="ECO:0007669"/>
    <property type="project" value="InterPro"/>
</dbReference>
<sequence length="1319" mass="144994">MKITSCRMRQHGLLAGLLAALLLHAAPGIALEPVRVQLKWTHAFQFAGYYAAQSQGYYRDAGLEVELVEARPDTDVVAEVVSGRAQFGIGTSSLLLARAAGQPVVALATIFQHSPLVLLARRDNDLQSIHDLAGKPVMIERQAEELLAYLAAEDVPLDTIDIIEHQFDFRDLIEGRAQAISAYSTNEVFFLQQAELPFSIFSPRSAGIDFYGDNLFTSEAELDRHPSRVAAFLDASLRGWAYALAHPQEVIDDILARDISDPPPSRAFLTFEAEQTAKLIRADLVEIGYMNPGRWQHIAAVYADLGMLERDFPVADMLYGAPERGALPAWLRLSMGGALVLILLSFAITWQFRRINRRLRASLAESARIRHELSQSEEKFRHLTEHSSDIIWHLDSDLRFTYISLADERLRGFPREEVLGQTVWSLLKPEGIEQIQQANAQRLERESQAKSTSTQCYELEQKCKNGGWLWTEINVAPMRDDQGQISGYYGVTRDISARRAAELALRASERRYRLLFERSPAGVFLFDQDLQLLDCNQRLATILQTSRERLIGLDLSKLRDRGLIPALQAALTGEEGLFEGLYRATISEAEVWLSGRVAPLYDDAGRISGGIAVFEDVGERKRAEAVIEASRQELERANRALRASSQEAMTMAERAEAANRAKSQFLANMSHEIRTPMNAVLGMTHLTLRTELTDHQRNYLNEIQTAAQSLLLIIDDILDFSKIEANKLVLEHAPFHLRSALAQVERLLCVKAQEKGVALRLELAPDLPNQVQGDRLRLGQVLINLINNAIKFTTQGQVVLRVAPAAGPKEHEATPEQPEAITLDFEVRDTGVGMSEEQMARLFEPFAQGDSSITRRYGGTGLGLAISRELVERMGGTLWVRSELGQGSTFGFALAFERVADSATHHEPVPAEAPALDLHGRRLLVVDDNRVNRVLIEELLRPFGASIATADSGEAAVARVTAEPFDLVLMDIQMPGMDGLTATRRIRAWEERQADQSHLPIIAMTAHALRGDEAKSLAAGMDAHLTKPIDLDKLVATLARWLRAELASAGATDWPVERATGQPTGWPMTREAGHASADNSAGPPPLRDCPPFEIAAALHRCNDDLALLVKLIDTFVAEFADLVPELRAHLQDGHWAQARLRAHSLKGSAATLALESLARAARELEAAIEATAESLPESSNTQPLESNLPASLASALAHLETLLPAALSAARQLLGEVRIPAAAPDPASDVAKLSQTDLDEALQHLRDKLDINAVDARLDFQNLRQSLEARISSPDIEALAAALARLDFPNASKHLGSIVDILRTDSAAVSAQAPAPTPT</sequence>
<dbReference type="PROSITE" id="PS50894">
    <property type="entry name" value="HPT"/>
    <property type="match status" value="1"/>
</dbReference>
<dbReference type="GO" id="GO:0005524">
    <property type="term" value="F:ATP binding"/>
    <property type="evidence" value="ECO:0007669"/>
    <property type="project" value="UniProtKB-KW"/>
</dbReference>
<dbReference type="PANTHER" id="PTHR45339">
    <property type="entry name" value="HYBRID SIGNAL TRANSDUCTION HISTIDINE KINASE J"/>
    <property type="match status" value="1"/>
</dbReference>
<dbReference type="SUPFAM" id="SSF52172">
    <property type="entry name" value="CheY-like"/>
    <property type="match status" value="1"/>
</dbReference>
<feature type="domain" description="PAS" evidence="17">
    <location>
        <begin position="376"/>
        <end position="446"/>
    </location>
</feature>
<dbReference type="SUPFAM" id="SSF55785">
    <property type="entry name" value="PYP-like sensor domain (PAS domain)"/>
    <property type="match status" value="2"/>
</dbReference>
<dbReference type="InterPro" id="IPR000700">
    <property type="entry name" value="PAS-assoc_C"/>
</dbReference>
<dbReference type="SMART" id="SM00387">
    <property type="entry name" value="HATPase_c"/>
    <property type="match status" value="1"/>
</dbReference>
<dbReference type="InterPro" id="IPR004358">
    <property type="entry name" value="Sig_transdc_His_kin-like_C"/>
</dbReference>
<dbReference type="InterPro" id="IPR036097">
    <property type="entry name" value="HisK_dim/P_sf"/>
</dbReference>
<dbReference type="Gene3D" id="1.20.120.160">
    <property type="entry name" value="HPT domain"/>
    <property type="match status" value="1"/>
</dbReference>
<dbReference type="InterPro" id="IPR001610">
    <property type="entry name" value="PAC"/>
</dbReference>
<dbReference type="HOGENOM" id="CLU_000445_86_3_6"/>
<dbReference type="OrthoDB" id="9810730at2"/>
<comment type="catalytic activity">
    <reaction evidence="1">
        <text>ATP + protein L-histidine = ADP + protein N-phospho-L-histidine.</text>
        <dbReference type="EC" id="2.7.13.3"/>
    </reaction>
</comment>
<keyword evidence="21" id="KW-1185">Reference proteome</keyword>
<dbReference type="EC" id="2.7.13.3" evidence="2"/>
<evidence type="ECO:0000259" key="16">
    <source>
        <dbReference type="PROSITE" id="PS50110"/>
    </source>
</evidence>
<evidence type="ECO:0000256" key="14">
    <source>
        <dbReference type="SAM" id="SignalP"/>
    </source>
</evidence>
<evidence type="ECO:0000256" key="6">
    <source>
        <dbReference type="ARBA" id="ARBA00022777"/>
    </source>
</evidence>
<dbReference type="SMART" id="SM00091">
    <property type="entry name" value="PAS"/>
    <property type="match status" value="3"/>
</dbReference>
<keyword evidence="5" id="KW-0547">Nucleotide-binding</keyword>
<dbReference type="SUPFAM" id="SSF47226">
    <property type="entry name" value="Histidine-containing phosphotransfer domain, HPT domain"/>
    <property type="match status" value="1"/>
</dbReference>
<evidence type="ECO:0000256" key="4">
    <source>
        <dbReference type="ARBA" id="ARBA00022679"/>
    </source>
</evidence>
<dbReference type="eggNOG" id="COG0715">
    <property type="taxonomic scope" value="Bacteria"/>
</dbReference>
<dbReference type="InterPro" id="IPR000014">
    <property type="entry name" value="PAS"/>
</dbReference>
<feature type="coiled-coil region" evidence="13">
    <location>
        <begin position="620"/>
        <end position="647"/>
    </location>
</feature>
<proteinExistence type="predicted"/>
<dbReference type="SMART" id="SM00388">
    <property type="entry name" value="HisKA"/>
    <property type="match status" value="1"/>
</dbReference>
<dbReference type="CDD" id="cd16922">
    <property type="entry name" value="HATPase_EvgS-ArcB-TorS-like"/>
    <property type="match status" value="1"/>
</dbReference>
<evidence type="ECO:0000256" key="12">
    <source>
        <dbReference type="PROSITE-ProRule" id="PRU00169"/>
    </source>
</evidence>
<dbReference type="Pfam" id="PF09084">
    <property type="entry name" value="NMT1"/>
    <property type="match status" value="1"/>
</dbReference>
<feature type="chain" id="PRO_5003618051" description="Sensory/regulatory protein RpfC" evidence="14">
    <location>
        <begin position="26"/>
        <end position="1319"/>
    </location>
</feature>
<dbReference type="InterPro" id="IPR036641">
    <property type="entry name" value="HPT_dom_sf"/>
</dbReference>
<dbReference type="SMART" id="SM00448">
    <property type="entry name" value="REC"/>
    <property type="match status" value="1"/>
</dbReference>
<dbReference type="Pfam" id="PF02518">
    <property type="entry name" value="HATPase_c"/>
    <property type="match status" value="1"/>
</dbReference>
<evidence type="ECO:0000256" key="3">
    <source>
        <dbReference type="ARBA" id="ARBA00022553"/>
    </source>
</evidence>
<protein>
    <recommendedName>
        <fullName evidence="10">Sensory/regulatory protein RpfC</fullName>
        <ecNumber evidence="2">2.7.13.3</ecNumber>
    </recommendedName>
</protein>
<dbReference type="Gene3D" id="3.30.450.20">
    <property type="entry name" value="PAS domain"/>
    <property type="match status" value="2"/>
</dbReference>
<reference evidence="20 21" key="2">
    <citation type="submission" date="2011-11" db="EMBL/GenBank/DDBJ databases">
        <authorList>
            <consortium name="US DOE Joint Genome Institute"/>
            <person name="Lucas S."/>
            <person name="Han J."/>
            <person name="Lapidus A."/>
            <person name="Cheng J.-F."/>
            <person name="Goodwin L."/>
            <person name="Pitluck S."/>
            <person name="Peters L."/>
            <person name="Ovchinnikova G."/>
            <person name="Zhang X."/>
            <person name="Detter J.C."/>
            <person name="Han C."/>
            <person name="Tapia R."/>
            <person name="Land M."/>
            <person name="Hauser L."/>
            <person name="Kyrpides N."/>
            <person name="Ivanova N."/>
            <person name="Pagani I."/>
            <person name="Vogl K."/>
            <person name="Liu Z."/>
            <person name="Overmann J."/>
            <person name="Frigaard N.-U."/>
            <person name="Bryant D."/>
            <person name="Woyke T."/>
        </authorList>
    </citation>
    <scope>NUCLEOTIDE SEQUENCE [LARGE SCALE GENOMIC DNA]</scope>
    <source>
        <strain evidence="20 21">970</strain>
    </source>
</reference>
<evidence type="ECO:0000259" key="15">
    <source>
        <dbReference type="PROSITE" id="PS50109"/>
    </source>
</evidence>
<dbReference type="InterPro" id="IPR003594">
    <property type="entry name" value="HATPase_dom"/>
</dbReference>
<dbReference type="Gene3D" id="3.30.565.10">
    <property type="entry name" value="Histidine kinase-like ATPase, C-terminal domain"/>
    <property type="match status" value="1"/>
</dbReference>
<keyword evidence="14" id="KW-0732">Signal</keyword>
<dbReference type="Gene3D" id="3.40.190.10">
    <property type="entry name" value="Periplasmic binding protein-like II"/>
    <property type="match status" value="2"/>
</dbReference>
<dbReference type="EMBL" id="JH603169">
    <property type="protein sequence ID" value="EIC21538.1"/>
    <property type="molecule type" value="Genomic_DNA"/>
</dbReference>
<dbReference type="Gene3D" id="3.40.50.2300">
    <property type="match status" value="1"/>
</dbReference>
<dbReference type="PRINTS" id="PR00344">
    <property type="entry name" value="BCTRLSENSOR"/>
</dbReference>
<evidence type="ECO:0000256" key="11">
    <source>
        <dbReference type="PROSITE-ProRule" id="PRU00110"/>
    </source>
</evidence>
<keyword evidence="4" id="KW-0808">Transferase</keyword>
<feature type="domain" description="PAS" evidence="17">
    <location>
        <begin position="508"/>
        <end position="552"/>
    </location>
</feature>
<dbReference type="RefSeq" id="WP_009148123.1">
    <property type="nucleotide sequence ID" value="NZ_CP121471.1"/>
</dbReference>
<dbReference type="InterPro" id="IPR003661">
    <property type="entry name" value="HisK_dim/P_dom"/>
</dbReference>
<name>H8Z213_9GAMM</name>
<keyword evidence="13" id="KW-0175">Coiled coil</keyword>
<organism evidence="20 21">
    <name type="scientific">Thiorhodovibrio frisius</name>
    <dbReference type="NCBI Taxonomy" id="631362"/>
    <lineage>
        <taxon>Bacteria</taxon>
        <taxon>Pseudomonadati</taxon>
        <taxon>Pseudomonadota</taxon>
        <taxon>Gammaproteobacteria</taxon>
        <taxon>Chromatiales</taxon>
        <taxon>Chromatiaceae</taxon>
        <taxon>Thiorhodovibrio</taxon>
    </lineage>
</organism>
<accession>H8Z213</accession>
<dbReference type="FunFam" id="1.10.287.130:FF:000002">
    <property type="entry name" value="Two-component osmosensing histidine kinase"/>
    <property type="match status" value="1"/>
</dbReference>
<feature type="domain" description="HPt" evidence="19">
    <location>
        <begin position="1104"/>
        <end position="1206"/>
    </location>
</feature>
<dbReference type="FunFam" id="3.30.565.10:FF:000010">
    <property type="entry name" value="Sensor histidine kinase RcsC"/>
    <property type="match status" value="1"/>
</dbReference>
<evidence type="ECO:0000256" key="7">
    <source>
        <dbReference type="ARBA" id="ARBA00022840"/>
    </source>
</evidence>
<dbReference type="SUPFAM" id="SSF53850">
    <property type="entry name" value="Periplasmic binding protein-like II"/>
    <property type="match status" value="1"/>
</dbReference>
<dbReference type="eggNOG" id="COG5002">
    <property type="taxonomic scope" value="Bacteria"/>
</dbReference>
<dbReference type="SUPFAM" id="SSF55874">
    <property type="entry name" value="ATPase domain of HSP90 chaperone/DNA topoisomerase II/histidine kinase"/>
    <property type="match status" value="1"/>
</dbReference>
<evidence type="ECO:0000313" key="20">
    <source>
        <dbReference type="EMBL" id="EIC21538.1"/>
    </source>
</evidence>
<feature type="domain" description="PAC" evidence="18">
    <location>
        <begin position="455"/>
        <end position="507"/>
    </location>
</feature>
<dbReference type="Gene3D" id="1.10.287.130">
    <property type="match status" value="1"/>
</dbReference>
<evidence type="ECO:0000256" key="5">
    <source>
        <dbReference type="ARBA" id="ARBA00022741"/>
    </source>
</evidence>
<evidence type="ECO:0000313" key="21">
    <source>
        <dbReference type="Proteomes" id="UP000002964"/>
    </source>
</evidence>
<dbReference type="GO" id="GO:0005886">
    <property type="term" value="C:plasma membrane"/>
    <property type="evidence" value="ECO:0007669"/>
    <property type="project" value="UniProtKB-SubCell"/>
</dbReference>
<evidence type="ECO:0000256" key="8">
    <source>
        <dbReference type="ARBA" id="ARBA00023012"/>
    </source>
</evidence>
<keyword evidence="7" id="KW-0067">ATP-binding</keyword>
<evidence type="ECO:0000256" key="2">
    <source>
        <dbReference type="ARBA" id="ARBA00012438"/>
    </source>
</evidence>
<feature type="signal peptide" evidence="14">
    <location>
        <begin position="1"/>
        <end position="25"/>
    </location>
</feature>
<evidence type="ECO:0000256" key="9">
    <source>
        <dbReference type="ARBA" id="ARBA00064003"/>
    </source>
</evidence>
<dbReference type="SUPFAM" id="SSF47384">
    <property type="entry name" value="Homodimeric domain of signal transducing histidine kinase"/>
    <property type="match status" value="1"/>
</dbReference>
<dbReference type="CDD" id="cd17546">
    <property type="entry name" value="REC_hyHK_CKI1_RcsC-like"/>
    <property type="match status" value="1"/>
</dbReference>
<dbReference type="Pfam" id="PF01627">
    <property type="entry name" value="Hpt"/>
    <property type="match status" value="1"/>
</dbReference>
<dbReference type="PROSITE" id="PS50112">
    <property type="entry name" value="PAS"/>
    <property type="match status" value="2"/>
</dbReference>
<evidence type="ECO:0000259" key="17">
    <source>
        <dbReference type="PROSITE" id="PS50112"/>
    </source>
</evidence>
<dbReference type="InterPro" id="IPR013656">
    <property type="entry name" value="PAS_4"/>
</dbReference>
<dbReference type="Proteomes" id="UP000002964">
    <property type="component" value="Unassembled WGS sequence"/>
</dbReference>
<dbReference type="PROSITE" id="PS50113">
    <property type="entry name" value="PAC"/>
    <property type="match status" value="2"/>
</dbReference>
<dbReference type="Pfam" id="PF00512">
    <property type="entry name" value="HisKA"/>
    <property type="match status" value="1"/>
</dbReference>
<dbReference type="PROSITE" id="PS50109">
    <property type="entry name" value="HIS_KIN"/>
    <property type="match status" value="1"/>
</dbReference>
<feature type="domain" description="Histidine kinase" evidence="15">
    <location>
        <begin position="668"/>
        <end position="898"/>
    </location>
</feature>
<dbReference type="InterPro" id="IPR001789">
    <property type="entry name" value="Sig_transdc_resp-reg_receiver"/>
</dbReference>
<evidence type="ECO:0000256" key="10">
    <source>
        <dbReference type="ARBA" id="ARBA00068150"/>
    </source>
</evidence>
<dbReference type="InterPro" id="IPR015168">
    <property type="entry name" value="SsuA/THI5"/>
</dbReference>
<evidence type="ECO:0000259" key="19">
    <source>
        <dbReference type="PROSITE" id="PS50894"/>
    </source>
</evidence>
<evidence type="ECO:0000256" key="13">
    <source>
        <dbReference type="SAM" id="Coils"/>
    </source>
</evidence>
<feature type="modified residue" description="4-aspartylphosphate" evidence="12">
    <location>
        <position position="971"/>
    </location>
</feature>
<reference evidence="21" key="1">
    <citation type="submission" date="2011-06" db="EMBL/GenBank/DDBJ databases">
        <authorList>
            <consortium name="US DOE Joint Genome Institute (JGI-PGF)"/>
            <person name="Lucas S."/>
            <person name="Han J."/>
            <person name="Lapidus A."/>
            <person name="Cheng J.-F."/>
            <person name="Goodwin L."/>
            <person name="Pitluck S."/>
            <person name="Peters L."/>
            <person name="Land M.L."/>
            <person name="Hauser L."/>
            <person name="Vogl K."/>
            <person name="Liu Z."/>
            <person name="Overmann J."/>
            <person name="Frigaard N.-U."/>
            <person name="Bryant D.A."/>
            <person name="Woyke T.J."/>
        </authorList>
    </citation>
    <scope>NUCLEOTIDE SEQUENCE [LARGE SCALE GENOMIC DNA]</scope>
    <source>
        <strain evidence="21">970</strain>
    </source>
</reference>
<feature type="modified residue" description="Phosphohistidine" evidence="11">
    <location>
        <position position="1143"/>
    </location>
</feature>